<evidence type="ECO:0000256" key="8">
    <source>
        <dbReference type="ARBA" id="ARBA00022741"/>
    </source>
</evidence>
<sequence length="531" mass="55491">MNVNAAVAAAAAIAGVLTGVIAMLAFRWSERDQARPTRSSLHTEAVLPPGVDTVLSVLRSSAVVLDEADEVVKASSAAYALGLVRGGRLAVEPMLKMARETRRDGEIRQVDLDLPRRGTGRGDALAVSARVAPLGSRLVLLLVEDMTEARRIEAVRRDFVANVSHELKTPVGALSLLSEAVLDAADDPEAVERFAGRMQYEATRLTSLVQELIDLSRVQNDDPLGDSEQVGVDELMGEAIDRCRQSAGSKQITLVAGRTSVGGTSTSGTADGGLHVWGNRSQLAAALGNLVENAVNYSPARTRVGIAGRRVAAPGGDFIEISVSDQGIGISERDKERVFERFYRVDPARSRATGGTGLGLAIVKHVAASHGGEVTVWSAEGQGSTFTLRLPEGGPGRSGAESQERRGGSPSEDVDEELEDFEEAADSLDEAGEADPADHAAQAGPGEPTGPAEPADPDQHRHRRGSSEPGDSASATRSGEPPPASRATPATPSSLSPSSPSPTSFSSPSPSPFTTPRGLLRAPETAPEVLP</sequence>
<keyword evidence="12" id="KW-0902">Two-component regulatory system</keyword>
<dbReference type="InterPro" id="IPR050351">
    <property type="entry name" value="BphY/WalK/GraS-like"/>
</dbReference>
<dbReference type="GO" id="GO:0000155">
    <property type="term" value="F:phosphorelay sensor kinase activity"/>
    <property type="evidence" value="ECO:0007669"/>
    <property type="project" value="InterPro"/>
</dbReference>
<evidence type="ECO:0000313" key="19">
    <source>
        <dbReference type="Proteomes" id="UP000595046"/>
    </source>
</evidence>
<evidence type="ECO:0000256" key="6">
    <source>
        <dbReference type="ARBA" id="ARBA00022679"/>
    </source>
</evidence>
<dbReference type="Pfam" id="PF02518">
    <property type="entry name" value="HATPase_c"/>
    <property type="match status" value="1"/>
</dbReference>
<feature type="region of interest" description="Disordered" evidence="15">
    <location>
        <begin position="379"/>
        <end position="531"/>
    </location>
</feature>
<evidence type="ECO:0000256" key="10">
    <source>
        <dbReference type="ARBA" id="ARBA00022840"/>
    </source>
</evidence>
<keyword evidence="10" id="KW-0067">ATP-binding</keyword>
<dbReference type="KEGG" id="sbat:G4Z16_18725"/>
<evidence type="ECO:0000256" key="11">
    <source>
        <dbReference type="ARBA" id="ARBA00022989"/>
    </source>
</evidence>
<dbReference type="InterPro" id="IPR003594">
    <property type="entry name" value="HATPase_dom"/>
</dbReference>
<evidence type="ECO:0000256" key="12">
    <source>
        <dbReference type="ARBA" id="ARBA00023012"/>
    </source>
</evidence>
<reference evidence="19" key="1">
    <citation type="submission" date="2020-02" db="EMBL/GenBank/DDBJ databases">
        <title>Streptomyces sp. ASO4wet.</title>
        <authorList>
            <person name="Risdian C."/>
            <person name="Landwehr W."/>
            <person name="Schupp P."/>
            <person name="Wink J."/>
        </authorList>
    </citation>
    <scope>NUCLEOTIDE SEQUENCE [LARGE SCALE GENOMIC DNA]</scope>
    <source>
        <strain evidence="19">ASO4wet</strain>
    </source>
</reference>
<dbReference type="GO" id="GO:0005524">
    <property type="term" value="F:ATP binding"/>
    <property type="evidence" value="ECO:0007669"/>
    <property type="project" value="UniProtKB-KW"/>
</dbReference>
<dbReference type="RefSeq" id="WP_197351892.1">
    <property type="nucleotide sequence ID" value="NZ_CP048882.1"/>
</dbReference>
<dbReference type="InterPro" id="IPR005467">
    <property type="entry name" value="His_kinase_dom"/>
</dbReference>
<feature type="compositionally biased region" description="Acidic residues" evidence="15">
    <location>
        <begin position="412"/>
        <end position="435"/>
    </location>
</feature>
<dbReference type="FunFam" id="3.30.565.10:FF:000045">
    <property type="entry name" value="Two-component sensor histidine kinase"/>
    <property type="match status" value="1"/>
</dbReference>
<evidence type="ECO:0000256" key="16">
    <source>
        <dbReference type="SAM" id="Phobius"/>
    </source>
</evidence>
<feature type="compositionally biased region" description="Low complexity" evidence="15">
    <location>
        <begin position="440"/>
        <end position="453"/>
    </location>
</feature>
<feature type="compositionally biased region" description="Low complexity" evidence="15">
    <location>
        <begin position="485"/>
        <end position="517"/>
    </location>
</feature>
<dbReference type="CDD" id="cd00075">
    <property type="entry name" value="HATPase"/>
    <property type="match status" value="1"/>
</dbReference>
<dbReference type="AlphaFoldDB" id="A0A7T1T7Z9"/>
<evidence type="ECO:0000256" key="2">
    <source>
        <dbReference type="ARBA" id="ARBA00004651"/>
    </source>
</evidence>
<dbReference type="GO" id="GO:0005886">
    <property type="term" value="C:plasma membrane"/>
    <property type="evidence" value="ECO:0007669"/>
    <property type="project" value="UniProtKB-SubCell"/>
</dbReference>
<comment type="subcellular location">
    <subcellularLocation>
        <location evidence="2">Cell membrane</location>
        <topology evidence="2">Multi-pass membrane protein</topology>
    </subcellularLocation>
</comment>
<keyword evidence="6" id="KW-0808">Transferase</keyword>
<dbReference type="Gene3D" id="3.30.565.10">
    <property type="entry name" value="Histidine kinase-like ATPase, C-terminal domain"/>
    <property type="match status" value="1"/>
</dbReference>
<dbReference type="PROSITE" id="PS50109">
    <property type="entry name" value="HIS_KIN"/>
    <property type="match status" value="1"/>
</dbReference>
<organism evidence="18 19">
    <name type="scientific">Streptomyces bathyalis</name>
    <dbReference type="NCBI Taxonomy" id="2710756"/>
    <lineage>
        <taxon>Bacteria</taxon>
        <taxon>Bacillati</taxon>
        <taxon>Actinomycetota</taxon>
        <taxon>Actinomycetes</taxon>
        <taxon>Kitasatosporales</taxon>
        <taxon>Streptomycetaceae</taxon>
        <taxon>Streptomyces</taxon>
    </lineage>
</organism>
<keyword evidence="7 16" id="KW-0812">Transmembrane</keyword>
<evidence type="ECO:0000259" key="17">
    <source>
        <dbReference type="PROSITE" id="PS50109"/>
    </source>
</evidence>
<dbReference type="Pfam" id="PF00512">
    <property type="entry name" value="HisKA"/>
    <property type="match status" value="1"/>
</dbReference>
<name>A0A7T1T7Z9_9ACTN</name>
<dbReference type="InterPro" id="IPR036890">
    <property type="entry name" value="HATPase_C_sf"/>
</dbReference>
<dbReference type="InterPro" id="IPR003661">
    <property type="entry name" value="HisK_dim/P_dom"/>
</dbReference>
<dbReference type="CDD" id="cd00082">
    <property type="entry name" value="HisKA"/>
    <property type="match status" value="1"/>
</dbReference>
<protein>
    <recommendedName>
        <fullName evidence="14">Sensor-like histidine kinase SenX3</fullName>
        <ecNumber evidence="3">2.7.13.3</ecNumber>
    </recommendedName>
</protein>
<dbReference type="SUPFAM" id="SSF47384">
    <property type="entry name" value="Homodimeric domain of signal transducing histidine kinase"/>
    <property type="match status" value="1"/>
</dbReference>
<evidence type="ECO:0000256" key="15">
    <source>
        <dbReference type="SAM" id="MobiDB-lite"/>
    </source>
</evidence>
<keyword evidence="5" id="KW-0597">Phosphoprotein</keyword>
<accession>A0A7T1T7Z9</accession>
<dbReference type="EMBL" id="CP048882">
    <property type="protein sequence ID" value="QPP08100.1"/>
    <property type="molecule type" value="Genomic_DNA"/>
</dbReference>
<dbReference type="PANTHER" id="PTHR45453:SF1">
    <property type="entry name" value="PHOSPHATE REGULON SENSOR PROTEIN PHOR"/>
    <property type="match status" value="1"/>
</dbReference>
<dbReference type="PRINTS" id="PR00344">
    <property type="entry name" value="BCTRLSENSOR"/>
</dbReference>
<keyword evidence="8" id="KW-0547">Nucleotide-binding</keyword>
<dbReference type="InterPro" id="IPR036097">
    <property type="entry name" value="HisK_dim/P_sf"/>
</dbReference>
<dbReference type="Gene3D" id="1.10.287.130">
    <property type="match status" value="1"/>
</dbReference>
<keyword evidence="9 18" id="KW-0418">Kinase</keyword>
<dbReference type="FunFam" id="1.10.287.130:FF:000008">
    <property type="entry name" value="Two-component sensor histidine kinase"/>
    <property type="match status" value="1"/>
</dbReference>
<evidence type="ECO:0000256" key="5">
    <source>
        <dbReference type="ARBA" id="ARBA00022553"/>
    </source>
</evidence>
<dbReference type="GO" id="GO:0004721">
    <property type="term" value="F:phosphoprotein phosphatase activity"/>
    <property type="evidence" value="ECO:0007669"/>
    <property type="project" value="TreeGrafter"/>
</dbReference>
<dbReference type="SUPFAM" id="SSF55874">
    <property type="entry name" value="ATPase domain of HSP90 chaperone/DNA topoisomerase II/histidine kinase"/>
    <property type="match status" value="1"/>
</dbReference>
<keyword evidence="13 16" id="KW-0472">Membrane</keyword>
<dbReference type="GO" id="GO:0016036">
    <property type="term" value="P:cellular response to phosphate starvation"/>
    <property type="evidence" value="ECO:0007669"/>
    <property type="project" value="TreeGrafter"/>
</dbReference>
<evidence type="ECO:0000256" key="14">
    <source>
        <dbReference type="ARBA" id="ARBA00039401"/>
    </source>
</evidence>
<dbReference type="SMART" id="SM00388">
    <property type="entry name" value="HisKA"/>
    <property type="match status" value="1"/>
</dbReference>
<dbReference type="PANTHER" id="PTHR45453">
    <property type="entry name" value="PHOSPHATE REGULON SENSOR PROTEIN PHOR"/>
    <property type="match status" value="1"/>
</dbReference>
<evidence type="ECO:0000256" key="3">
    <source>
        <dbReference type="ARBA" id="ARBA00012438"/>
    </source>
</evidence>
<keyword evidence="11 16" id="KW-1133">Transmembrane helix</keyword>
<evidence type="ECO:0000256" key="4">
    <source>
        <dbReference type="ARBA" id="ARBA00022475"/>
    </source>
</evidence>
<dbReference type="SMART" id="SM00387">
    <property type="entry name" value="HATPase_c"/>
    <property type="match status" value="1"/>
</dbReference>
<comment type="catalytic activity">
    <reaction evidence="1">
        <text>ATP + protein L-histidine = ADP + protein N-phospho-L-histidine.</text>
        <dbReference type="EC" id="2.7.13.3"/>
    </reaction>
</comment>
<evidence type="ECO:0000313" key="18">
    <source>
        <dbReference type="EMBL" id="QPP08100.1"/>
    </source>
</evidence>
<keyword evidence="19" id="KW-1185">Reference proteome</keyword>
<dbReference type="Proteomes" id="UP000595046">
    <property type="component" value="Chromosome"/>
</dbReference>
<feature type="transmembrane region" description="Helical" evidence="16">
    <location>
        <begin position="6"/>
        <end position="26"/>
    </location>
</feature>
<keyword evidence="4" id="KW-1003">Cell membrane</keyword>
<evidence type="ECO:0000256" key="9">
    <source>
        <dbReference type="ARBA" id="ARBA00022777"/>
    </source>
</evidence>
<evidence type="ECO:0000256" key="7">
    <source>
        <dbReference type="ARBA" id="ARBA00022692"/>
    </source>
</evidence>
<evidence type="ECO:0000256" key="1">
    <source>
        <dbReference type="ARBA" id="ARBA00000085"/>
    </source>
</evidence>
<proteinExistence type="predicted"/>
<evidence type="ECO:0000256" key="13">
    <source>
        <dbReference type="ARBA" id="ARBA00023136"/>
    </source>
</evidence>
<dbReference type="EC" id="2.7.13.3" evidence="3"/>
<feature type="domain" description="Histidine kinase" evidence="17">
    <location>
        <begin position="162"/>
        <end position="394"/>
    </location>
</feature>
<dbReference type="InterPro" id="IPR004358">
    <property type="entry name" value="Sig_transdc_His_kin-like_C"/>
</dbReference>
<gene>
    <name evidence="18" type="ORF">G4Z16_18725</name>
</gene>